<feature type="transmembrane region" description="Helical" evidence="2">
    <location>
        <begin position="102"/>
        <end position="127"/>
    </location>
</feature>
<evidence type="ECO:0000256" key="2">
    <source>
        <dbReference type="SAM" id="Phobius"/>
    </source>
</evidence>
<dbReference type="RefSeq" id="WP_345381557.1">
    <property type="nucleotide sequence ID" value="NZ_BAABIC010000011.1"/>
</dbReference>
<accession>A0ABP8WQV4</accession>
<name>A0ABP8WQV4_9PSEU</name>
<evidence type="ECO:0000313" key="3">
    <source>
        <dbReference type="EMBL" id="GAA4693906.1"/>
    </source>
</evidence>
<keyword evidence="2" id="KW-0472">Membrane</keyword>
<feature type="compositionally biased region" description="Basic and acidic residues" evidence="1">
    <location>
        <begin position="40"/>
        <end position="59"/>
    </location>
</feature>
<feature type="region of interest" description="Disordered" evidence="1">
    <location>
        <begin position="1"/>
        <end position="64"/>
    </location>
</feature>
<keyword evidence="2" id="KW-1133">Transmembrane helix</keyword>
<feature type="compositionally biased region" description="Low complexity" evidence="1">
    <location>
        <begin position="19"/>
        <end position="37"/>
    </location>
</feature>
<evidence type="ECO:0000313" key="4">
    <source>
        <dbReference type="Proteomes" id="UP001500325"/>
    </source>
</evidence>
<keyword evidence="2" id="KW-0812">Transmembrane</keyword>
<organism evidence="3 4">
    <name type="scientific">Pseudonocardia yuanmonensis</name>
    <dbReference type="NCBI Taxonomy" id="1095914"/>
    <lineage>
        <taxon>Bacteria</taxon>
        <taxon>Bacillati</taxon>
        <taxon>Actinomycetota</taxon>
        <taxon>Actinomycetes</taxon>
        <taxon>Pseudonocardiales</taxon>
        <taxon>Pseudonocardiaceae</taxon>
        <taxon>Pseudonocardia</taxon>
    </lineage>
</organism>
<feature type="region of interest" description="Disordered" evidence="1">
    <location>
        <begin position="134"/>
        <end position="167"/>
    </location>
</feature>
<dbReference type="EMBL" id="BAABIC010000011">
    <property type="protein sequence ID" value="GAA4693906.1"/>
    <property type="molecule type" value="Genomic_DNA"/>
</dbReference>
<protein>
    <submittedName>
        <fullName evidence="3">Uncharacterized protein</fullName>
    </submittedName>
</protein>
<sequence length="167" mass="16835">MAGRARQAEKTAGAGGAQAAGTQTEEGTSPTGTSTGQKPSETEQVRPDQPGEGRFEGRRAATVNLPFVTAQFRAPDLHAPKREDLEAAARGARSMLPSGRSLLFMGGLAVTAVAGVIEWPVAAAIGIGSALASRGKVDVAPRGPEQPVRAEVADTSGANGGETSGTS</sequence>
<gene>
    <name evidence="3" type="ORF">GCM10023215_34300</name>
</gene>
<dbReference type="Proteomes" id="UP001500325">
    <property type="component" value="Unassembled WGS sequence"/>
</dbReference>
<keyword evidence="4" id="KW-1185">Reference proteome</keyword>
<feature type="compositionally biased region" description="Gly residues" evidence="1">
    <location>
        <begin position="158"/>
        <end position="167"/>
    </location>
</feature>
<evidence type="ECO:0000256" key="1">
    <source>
        <dbReference type="SAM" id="MobiDB-lite"/>
    </source>
</evidence>
<comment type="caution">
    <text evidence="3">The sequence shown here is derived from an EMBL/GenBank/DDBJ whole genome shotgun (WGS) entry which is preliminary data.</text>
</comment>
<reference evidence="4" key="1">
    <citation type="journal article" date="2019" name="Int. J. Syst. Evol. Microbiol.">
        <title>The Global Catalogue of Microorganisms (GCM) 10K type strain sequencing project: providing services to taxonomists for standard genome sequencing and annotation.</title>
        <authorList>
            <consortium name="The Broad Institute Genomics Platform"/>
            <consortium name="The Broad Institute Genome Sequencing Center for Infectious Disease"/>
            <person name="Wu L."/>
            <person name="Ma J."/>
        </authorList>
    </citation>
    <scope>NUCLEOTIDE SEQUENCE [LARGE SCALE GENOMIC DNA]</scope>
    <source>
        <strain evidence="4">JCM 18055</strain>
    </source>
</reference>
<proteinExistence type="predicted"/>